<evidence type="ECO:0000313" key="2">
    <source>
        <dbReference type="Proteomes" id="UP001607302"/>
    </source>
</evidence>
<dbReference type="AlphaFoldDB" id="A0ABD2A221"/>
<feature type="non-terminal residue" evidence="1">
    <location>
        <position position="1"/>
    </location>
</feature>
<accession>A0ABD2A221</accession>
<organism evidence="1 2">
    <name type="scientific">Vespula squamosa</name>
    <name type="common">Southern yellow jacket</name>
    <name type="synonym">Wasp</name>
    <dbReference type="NCBI Taxonomy" id="30214"/>
    <lineage>
        <taxon>Eukaryota</taxon>
        <taxon>Metazoa</taxon>
        <taxon>Ecdysozoa</taxon>
        <taxon>Arthropoda</taxon>
        <taxon>Hexapoda</taxon>
        <taxon>Insecta</taxon>
        <taxon>Pterygota</taxon>
        <taxon>Neoptera</taxon>
        <taxon>Endopterygota</taxon>
        <taxon>Hymenoptera</taxon>
        <taxon>Apocrita</taxon>
        <taxon>Aculeata</taxon>
        <taxon>Vespoidea</taxon>
        <taxon>Vespidae</taxon>
        <taxon>Vespinae</taxon>
        <taxon>Vespula</taxon>
    </lineage>
</organism>
<sequence>RREVSENGSRWEPHAGFKERHGGEWTVYRPAAARLKAMLPYLPGVQGFYLRGKGFPCFQGDRSYLCEPFLGYRLNRPTPLPTLHLRSHFQFPRKRILFVCLKSYGTHVLHARDYIIALISIAIRVLIKSALNSIPFRKRIFMGSPFPIAYFLDNDHQYLQAAYSSNTFNDPPIILRLCLCGFLPEATSLIVRHLG</sequence>
<name>A0ABD2A221_VESSQ</name>
<comment type="caution">
    <text evidence="1">The sequence shown here is derived from an EMBL/GenBank/DDBJ whole genome shotgun (WGS) entry which is preliminary data.</text>
</comment>
<reference evidence="1 2" key="1">
    <citation type="journal article" date="2024" name="Ann. Entomol. Soc. Am.">
        <title>Genomic analyses of the southern and eastern yellowjacket wasps (Hymenoptera: Vespidae) reveal evolutionary signatures of social life.</title>
        <authorList>
            <person name="Catto M.A."/>
            <person name="Caine P.B."/>
            <person name="Orr S.E."/>
            <person name="Hunt B.G."/>
            <person name="Goodisman M.A.D."/>
        </authorList>
    </citation>
    <scope>NUCLEOTIDE SEQUENCE [LARGE SCALE GENOMIC DNA]</scope>
    <source>
        <strain evidence="1">233</strain>
        <tissue evidence="1">Head and thorax</tissue>
    </source>
</reference>
<proteinExistence type="predicted"/>
<evidence type="ECO:0000313" key="1">
    <source>
        <dbReference type="EMBL" id="KAL2714677.1"/>
    </source>
</evidence>
<protein>
    <submittedName>
        <fullName evidence="1">Uncharacterized protein</fullName>
    </submittedName>
</protein>
<keyword evidence="2" id="KW-1185">Reference proteome</keyword>
<dbReference type="Proteomes" id="UP001607302">
    <property type="component" value="Unassembled WGS sequence"/>
</dbReference>
<dbReference type="EMBL" id="JAUDFV010000156">
    <property type="protein sequence ID" value="KAL2714677.1"/>
    <property type="molecule type" value="Genomic_DNA"/>
</dbReference>
<gene>
    <name evidence="1" type="ORF">V1478_015862</name>
</gene>